<dbReference type="SUPFAM" id="SSF54913">
    <property type="entry name" value="GlnB-like"/>
    <property type="match status" value="1"/>
</dbReference>
<evidence type="ECO:0000256" key="1">
    <source>
        <dbReference type="ARBA" id="ARBA00010169"/>
    </source>
</evidence>
<reference evidence="4" key="1">
    <citation type="submission" date="2008-02" db="EMBL/GenBank/DDBJ databases">
        <authorList>
            <consortium name="NIH - Xenopus Gene Collection (XGC) project"/>
        </authorList>
    </citation>
    <scope>NUCLEOTIDE SEQUENCE [LARGE SCALE MRNA]</scope>
    <source>
        <tissue evidence="4">Whole embryo</tissue>
    </source>
</reference>
<dbReference type="HOGENOM" id="CLU_2653920_0_0_1"/>
<evidence type="ECO:0000256" key="3">
    <source>
        <dbReference type="ARBA" id="ARBA00022729"/>
    </source>
</evidence>
<organism evidence="4">
    <name type="scientific">Xenopus tropicalis</name>
    <name type="common">Western clawed frog</name>
    <name type="synonym">Silurana tropicalis</name>
    <dbReference type="NCBI Taxonomy" id="8364"/>
    <lineage>
        <taxon>Eukaryota</taxon>
        <taxon>Metazoa</taxon>
        <taxon>Chordata</taxon>
        <taxon>Craniata</taxon>
        <taxon>Vertebrata</taxon>
        <taxon>Euteleostomi</taxon>
        <taxon>Amphibia</taxon>
        <taxon>Batrachia</taxon>
        <taxon>Anura</taxon>
        <taxon>Pipoidea</taxon>
        <taxon>Pipidae</taxon>
        <taxon>Xenopodinae</taxon>
        <taxon>Xenopus</taxon>
        <taxon>Silurana</taxon>
    </lineage>
</organism>
<comment type="similarity">
    <text evidence="1">Belongs to the CutA family.</text>
</comment>
<dbReference type="InterPro" id="IPR015867">
    <property type="entry name" value="N-reg_PII/ATP_PRibTrfase_C"/>
</dbReference>
<evidence type="ECO:0000256" key="2">
    <source>
        <dbReference type="ARBA" id="ARBA00011233"/>
    </source>
</evidence>
<dbReference type="PANTHER" id="PTHR23419:SF1">
    <property type="entry name" value="PROTEIN CUTA"/>
    <property type="match status" value="1"/>
</dbReference>
<accession>B0JZY4</accession>
<dbReference type="EMBL" id="BC159376">
    <property type="protein sequence ID" value="AAI59377.1"/>
    <property type="molecule type" value="mRNA"/>
</dbReference>
<dbReference type="eggNOG" id="KOG3338">
    <property type="taxonomic scope" value="Eukaryota"/>
</dbReference>
<evidence type="ECO:0000313" key="4">
    <source>
        <dbReference type="EMBL" id="AAI59377.1"/>
    </source>
</evidence>
<dbReference type="Gene3D" id="3.30.70.120">
    <property type="match status" value="1"/>
</dbReference>
<dbReference type="AlphaFoldDB" id="B0JZY4"/>
<evidence type="ECO:0008006" key="5">
    <source>
        <dbReference type="Google" id="ProtNLM"/>
    </source>
</evidence>
<sequence>MASDSYASGSLSAAYVTCPNDTVAKDIARGLVERKLAACVNIIPQITSIYEWKGKLEEDNEVLLVCFIVWPTQSPF</sequence>
<comment type="subunit">
    <text evidence="2">Homotrimer.</text>
</comment>
<protein>
    <recommendedName>
        <fullName evidence="5">CutA divalent cation tolerance homolog</fullName>
    </recommendedName>
</protein>
<name>B0JZY4_XENTR</name>
<dbReference type="InterPro" id="IPR011322">
    <property type="entry name" value="N-reg_PII-like_a/b"/>
</dbReference>
<dbReference type="PANTHER" id="PTHR23419">
    <property type="entry name" value="DIVALENT CATION TOLERANCE CUTA-RELATED"/>
    <property type="match status" value="1"/>
</dbReference>
<dbReference type="Pfam" id="PF03091">
    <property type="entry name" value="CutA1"/>
    <property type="match status" value="1"/>
</dbReference>
<proteinExistence type="evidence at transcript level"/>
<dbReference type="GO" id="GO:0010038">
    <property type="term" value="P:response to metal ion"/>
    <property type="evidence" value="ECO:0007669"/>
    <property type="project" value="InterPro"/>
</dbReference>
<dbReference type="InterPro" id="IPR004323">
    <property type="entry name" value="Ion_tolerance_CutA"/>
</dbReference>
<keyword evidence="3" id="KW-0732">Signal</keyword>